<evidence type="ECO:0000313" key="12">
    <source>
        <dbReference type="EMBL" id="MCK9685019.1"/>
    </source>
</evidence>
<feature type="transmembrane region" description="Helical" evidence="10">
    <location>
        <begin position="346"/>
        <end position="365"/>
    </location>
</feature>
<keyword evidence="8" id="KW-0868">Chloride</keyword>
<evidence type="ECO:0000256" key="5">
    <source>
        <dbReference type="ARBA" id="ARBA00023065"/>
    </source>
</evidence>
<feature type="transmembrane region" description="Helical" evidence="10">
    <location>
        <begin position="372"/>
        <end position="397"/>
    </location>
</feature>
<dbReference type="InterPro" id="IPR046342">
    <property type="entry name" value="CBS_dom_sf"/>
</dbReference>
<evidence type="ECO:0000256" key="6">
    <source>
        <dbReference type="ARBA" id="ARBA00023136"/>
    </source>
</evidence>
<feature type="domain" description="CBS" evidence="11">
    <location>
        <begin position="454"/>
        <end position="507"/>
    </location>
</feature>
<evidence type="ECO:0000256" key="10">
    <source>
        <dbReference type="SAM" id="Phobius"/>
    </source>
</evidence>
<gene>
    <name evidence="12" type="ORF">LPC04_04775</name>
</gene>
<keyword evidence="5" id="KW-0406">Ion transport</keyword>
<evidence type="ECO:0000256" key="1">
    <source>
        <dbReference type="ARBA" id="ARBA00004141"/>
    </source>
</evidence>
<keyword evidence="13" id="KW-1185">Reference proteome</keyword>
<dbReference type="Pfam" id="PF00654">
    <property type="entry name" value="Voltage_CLC"/>
    <property type="match status" value="1"/>
</dbReference>
<dbReference type="PANTHER" id="PTHR43427:SF6">
    <property type="entry name" value="CHLORIDE CHANNEL PROTEIN CLC-E"/>
    <property type="match status" value="1"/>
</dbReference>
<reference evidence="12" key="1">
    <citation type="submission" date="2021-11" db="EMBL/GenBank/DDBJ databases">
        <title>BS-T2-15 a new species belonging to the Comamonadaceae family isolated from the soil of a French oak forest.</title>
        <authorList>
            <person name="Mieszkin S."/>
            <person name="Alain K."/>
        </authorList>
    </citation>
    <scope>NUCLEOTIDE SEQUENCE</scope>
    <source>
        <strain evidence="12">BS-T2-15</strain>
    </source>
</reference>
<keyword evidence="7" id="KW-0869">Chloride channel</keyword>
<dbReference type="RefSeq" id="WP_275681037.1">
    <property type="nucleotide sequence ID" value="NZ_JAJLJH010000001.1"/>
</dbReference>
<dbReference type="Gene3D" id="3.10.580.10">
    <property type="entry name" value="CBS-domain"/>
    <property type="match status" value="1"/>
</dbReference>
<feature type="transmembrane region" description="Helical" evidence="10">
    <location>
        <begin position="30"/>
        <end position="52"/>
    </location>
</feature>
<proteinExistence type="predicted"/>
<dbReference type="InterPro" id="IPR000644">
    <property type="entry name" value="CBS_dom"/>
</dbReference>
<protein>
    <submittedName>
        <fullName evidence="12">Chloride channel protein</fullName>
    </submittedName>
</protein>
<dbReference type="InterPro" id="IPR050368">
    <property type="entry name" value="ClC-type_chloride_channel"/>
</dbReference>
<keyword evidence="4 10" id="KW-1133">Transmembrane helix</keyword>
<keyword evidence="6 10" id="KW-0472">Membrane</keyword>
<name>A0A9X1YEV6_9BURK</name>
<dbReference type="GO" id="GO:0005254">
    <property type="term" value="F:chloride channel activity"/>
    <property type="evidence" value="ECO:0007669"/>
    <property type="project" value="UniProtKB-KW"/>
</dbReference>
<keyword evidence="9" id="KW-0407">Ion channel</keyword>
<feature type="transmembrane region" description="Helical" evidence="10">
    <location>
        <begin position="409"/>
        <end position="429"/>
    </location>
</feature>
<evidence type="ECO:0000256" key="3">
    <source>
        <dbReference type="ARBA" id="ARBA00022692"/>
    </source>
</evidence>
<dbReference type="InterPro" id="IPR001807">
    <property type="entry name" value="ClC"/>
</dbReference>
<evidence type="ECO:0000313" key="13">
    <source>
        <dbReference type="Proteomes" id="UP001139353"/>
    </source>
</evidence>
<feature type="transmembrane region" description="Helical" evidence="10">
    <location>
        <begin position="72"/>
        <end position="95"/>
    </location>
</feature>
<dbReference type="GO" id="GO:0034707">
    <property type="term" value="C:chloride channel complex"/>
    <property type="evidence" value="ECO:0007669"/>
    <property type="project" value="UniProtKB-KW"/>
</dbReference>
<feature type="transmembrane region" description="Helical" evidence="10">
    <location>
        <begin position="174"/>
        <end position="198"/>
    </location>
</feature>
<evidence type="ECO:0000256" key="8">
    <source>
        <dbReference type="ARBA" id="ARBA00023214"/>
    </source>
</evidence>
<evidence type="ECO:0000256" key="7">
    <source>
        <dbReference type="ARBA" id="ARBA00023173"/>
    </source>
</evidence>
<sequence>MSDQASFARDPKRAHDERRDFAPAERLPRVVALAAVIGGISALAAWLLLHLIRLFTNLFFFQVLSTRNQSPAANTLGLLVIAVPVVGGLAIGLMARHGSEKIRGHGIPEAIEAILFNKSRMSPKVAILKPISSGIAIGSGGPFGAEGPIIMTGGALGSLVGQFFRITGGERKTLLVAGAVAGMTAVFGTPIAAVMLAVELLLFELRPRSLLPVAVACCVAAAVRPLLLDGGPLFPLHTAVAGLATLGSCVAAGLAAGALSWTVSTTLYKVEDAFGRLPIHWMWWPALGGVVVGIGGWLEPRALGVGYDVIADLLANRLAVGVVLGLIVCKAVMWVVALGSGTSGGVLAPLLMMGAALGVLVGPWLPGGQPALWPLVFMAATLGGMMRAPIMSVMFALELTQDVNALLPLLVASAVAYGFTVVTMPRSILTEKISRRGHHIYREYGIDPLERHVVSEVMTRDVVTIDGEAAIADALRRHFGATQAHRAFPVLVGARFIGMVDRETLADGLRRLGDARVADLFGANVPAMALPAENCRIIATRLAVHGLERLPVVSDPQSRRLVGLIARSDLVKPSLAVGDEEAVHERFLALPLGAARSRFRALTGGGADRGEDA</sequence>
<feature type="transmembrane region" description="Helical" evidence="10">
    <location>
        <begin position="239"/>
        <end position="261"/>
    </location>
</feature>
<dbReference type="Proteomes" id="UP001139353">
    <property type="component" value="Unassembled WGS sequence"/>
</dbReference>
<accession>A0A9X1YEV6</accession>
<evidence type="ECO:0000256" key="9">
    <source>
        <dbReference type="ARBA" id="ARBA00023303"/>
    </source>
</evidence>
<dbReference type="SUPFAM" id="SSF81340">
    <property type="entry name" value="Clc chloride channel"/>
    <property type="match status" value="1"/>
</dbReference>
<dbReference type="Pfam" id="PF00571">
    <property type="entry name" value="CBS"/>
    <property type="match status" value="1"/>
</dbReference>
<dbReference type="Gene3D" id="1.10.3080.10">
    <property type="entry name" value="Clc chloride channel"/>
    <property type="match status" value="1"/>
</dbReference>
<comment type="subcellular location">
    <subcellularLocation>
        <location evidence="1">Membrane</location>
        <topology evidence="1">Multi-pass membrane protein</topology>
    </subcellularLocation>
</comment>
<dbReference type="AlphaFoldDB" id="A0A9X1YEV6"/>
<keyword evidence="2" id="KW-0813">Transport</keyword>
<organism evidence="12 13">
    <name type="scientific">Scleromatobacter humisilvae</name>
    <dbReference type="NCBI Taxonomy" id="2897159"/>
    <lineage>
        <taxon>Bacteria</taxon>
        <taxon>Pseudomonadati</taxon>
        <taxon>Pseudomonadota</taxon>
        <taxon>Betaproteobacteria</taxon>
        <taxon>Burkholderiales</taxon>
        <taxon>Sphaerotilaceae</taxon>
        <taxon>Scleromatobacter</taxon>
    </lineage>
</organism>
<evidence type="ECO:0000256" key="4">
    <source>
        <dbReference type="ARBA" id="ARBA00022989"/>
    </source>
</evidence>
<dbReference type="SUPFAM" id="SSF54631">
    <property type="entry name" value="CBS-domain pair"/>
    <property type="match status" value="1"/>
</dbReference>
<dbReference type="CDD" id="cd00400">
    <property type="entry name" value="Voltage_gated_ClC"/>
    <property type="match status" value="1"/>
</dbReference>
<dbReference type="EMBL" id="JAJLJH010000001">
    <property type="protein sequence ID" value="MCK9685019.1"/>
    <property type="molecule type" value="Genomic_DNA"/>
</dbReference>
<feature type="transmembrane region" description="Helical" evidence="10">
    <location>
        <begin position="281"/>
        <end position="298"/>
    </location>
</feature>
<evidence type="ECO:0000259" key="11">
    <source>
        <dbReference type="Pfam" id="PF00571"/>
    </source>
</evidence>
<dbReference type="InterPro" id="IPR014743">
    <property type="entry name" value="Cl-channel_core"/>
</dbReference>
<dbReference type="PRINTS" id="PR00762">
    <property type="entry name" value="CLCHANNEL"/>
</dbReference>
<evidence type="ECO:0000256" key="2">
    <source>
        <dbReference type="ARBA" id="ARBA00022448"/>
    </source>
</evidence>
<dbReference type="PANTHER" id="PTHR43427">
    <property type="entry name" value="CHLORIDE CHANNEL PROTEIN CLC-E"/>
    <property type="match status" value="1"/>
</dbReference>
<comment type="caution">
    <text evidence="12">The sequence shown here is derived from an EMBL/GenBank/DDBJ whole genome shotgun (WGS) entry which is preliminary data.</text>
</comment>
<keyword evidence="3 10" id="KW-0812">Transmembrane</keyword>
<feature type="transmembrane region" description="Helical" evidence="10">
    <location>
        <begin position="318"/>
        <end position="340"/>
    </location>
</feature>